<reference evidence="2 3" key="1">
    <citation type="submission" date="2018-06" db="EMBL/GenBank/DDBJ databases">
        <title>Freshwater and sediment microbial communities from various areas in North America, analyzing microbe dynamics in response to fracking.</title>
        <authorList>
            <person name="Lamendella R."/>
        </authorList>
    </citation>
    <scope>NUCLEOTIDE SEQUENCE [LARGE SCALE GENOMIC DNA]</scope>
    <source>
        <strain evidence="2 3">14_TX</strain>
    </source>
</reference>
<gene>
    <name evidence="2" type="ORF">DFO70_10687</name>
</gene>
<name>A0A366JV03_CYTFI</name>
<organism evidence="2 3">
    <name type="scientific">Cytobacillus firmus</name>
    <name type="common">Bacillus firmus</name>
    <dbReference type="NCBI Taxonomy" id="1399"/>
    <lineage>
        <taxon>Bacteria</taxon>
        <taxon>Bacillati</taxon>
        <taxon>Bacillota</taxon>
        <taxon>Bacilli</taxon>
        <taxon>Bacillales</taxon>
        <taxon>Bacillaceae</taxon>
        <taxon>Cytobacillus</taxon>
    </lineage>
</organism>
<evidence type="ECO:0000313" key="2">
    <source>
        <dbReference type="EMBL" id="RBP92958.1"/>
    </source>
</evidence>
<dbReference type="EMBL" id="QNSF01000006">
    <property type="protein sequence ID" value="RBP92958.1"/>
    <property type="molecule type" value="Genomic_DNA"/>
</dbReference>
<comment type="caution">
    <text evidence="2">The sequence shown here is derived from an EMBL/GenBank/DDBJ whole genome shotgun (WGS) entry which is preliminary data.</text>
</comment>
<sequence>MFIRLFDKSGRTGKIAILASTILLLIGGLTALF</sequence>
<dbReference type="Proteomes" id="UP000252731">
    <property type="component" value="Unassembled WGS sequence"/>
</dbReference>
<keyword evidence="1" id="KW-0812">Transmembrane</keyword>
<proteinExistence type="predicted"/>
<dbReference type="AlphaFoldDB" id="A0A366JV03"/>
<evidence type="ECO:0000313" key="3">
    <source>
        <dbReference type="Proteomes" id="UP000252731"/>
    </source>
</evidence>
<keyword evidence="1" id="KW-1133">Transmembrane helix</keyword>
<accession>A0A366JV03</accession>
<feature type="transmembrane region" description="Helical" evidence="1">
    <location>
        <begin position="12"/>
        <end position="32"/>
    </location>
</feature>
<keyword evidence="1" id="KW-0472">Membrane</keyword>
<protein>
    <submittedName>
        <fullName evidence="2">Uncharacterized protein</fullName>
    </submittedName>
</protein>
<evidence type="ECO:0000256" key="1">
    <source>
        <dbReference type="SAM" id="Phobius"/>
    </source>
</evidence>
<keyword evidence="3" id="KW-1185">Reference proteome</keyword>